<evidence type="ECO:0000313" key="5">
    <source>
        <dbReference type="Proteomes" id="UP000065473"/>
    </source>
</evidence>
<feature type="transmembrane region" description="Helical" evidence="1">
    <location>
        <begin position="21"/>
        <end position="42"/>
    </location>
</feature>
<accession>A0A0U3H2S9</accession>
<sequence length="499" mass="55892">MEKKKVEEKKIRPIYVGLFNFGTRIVSAPISFVFTYLVAHYLSNLQNGQIIFATWQSMFVLIMGYFTLPADIFSLVTSRFSVENRPVGGILLLNLITGAISSLIYVVLTPYLMSTIGYFNTYAFYSGIIVILTFYVLRITTAITRGLSPRMIGISGVIFQISRLVIVLVLFYVFKLNILAVSLAYGIGYLAQTLVYSNFIKSNLKVDFKTTVEIAKKSLTTIISFLQLILEATIVWITLAITNDAITVAYFESAIIISNIVTWTYSLYDGLIAKLSETKSAEVVENFVKLYFVVSAFFLSLVIIEGRGLLYHLRPEYMQAFITFIIISISSFLRGLNTLFYQAVVMIDRALGSEERFDIKKSYTAKLNASNTIFAIIGVGISVILVYIYKGSSPALLSSLMTIGVTVNSVWMTISSARICKSLYSMKIPVKDIVTSTFISIFTTLVGIMFFSSNFSYLYMLVSALIGSSIFISLSYVSSPFARYIIKRGLVEIRKILMQ</sequence>
<dbReference type="STRING" id="1435377.SUSAZ_02120"/>
<evidence type="ECO:0000313" key="4">
    <source>
        <dbReference type="Proteomes" id="UP000060043"/>
    </source>
</evidence>
<keyword evidence="1" id="KW-1133">Transmembrane helix</keyword>
<feature type="transmembrane region" description="Helical" evidence="1">
    <location>
        <begin position="368"/>
        <end position="389"/>
    </location>
</feature>
<dbReference type="OrthoDB" id="43802at2157"/>
<evidence type="ECO:0008006" key="6">
    <source>
        <dbReference type="Google" id="ProtNLM"/>
    </source>
</evidence>
<proteinExistence type="predicted"/>
<feature type="transmembrane region" description="Helical" evidence="1">
    <location>
        <begin position="48"/>
        <end position="68"/>
    </location>
</feature>
<feature type="transmembrane region" description="Helical" evidence="1">
    <location>
        <begin position="248"/>
        <end position="268"/>
    </location>
</feature>
<feature type="transmembrane region" description="Helical" evidence="1">
    <location>
        <begin position="395"/>
        <end position="412"/>
    </location>
</feature>
<protein>
    <recommendedName>
        <fullName evidence="6">Teichoic acid transporter</fullName>
    </recommendedName>
</protein>
<dbReference type="Proteomes" id="UP000065473">
    <property type="component" value="Chromosome"/>
</dbReference>
<evidence type="ECO:0000313" key="2">
    <source>
        <dbReference type="EMBL" id="ALU29215.1"/>
    </source>
</evidence>
<dbReference type="AlphaFoldDB" id="A0A0U3H2S9"/>
<feature type="transmembrane region" description="Helical" evidence="1">
    <location>
        <begin position="151"/>
        <end position="172"/>
    </location>
</feature>
<feature type="transmembrane region" description="Helical" evidence="1">
    <location>
        <begin position="457"/>
        <end position="478"/>
    </location>
</feature>
<feature type="transmembrane region" description="Helical" evidence="1">
    <location>
        <begin position="178"/>
        <end position="199"/>
    </location>
</feature>
<dbReference type="GeneID" id="14550947"/>
<keyword evidence="1" id="KW-0812">Transmembrane</keyword>
<feature type="transmembrane region" description="Helical" evidence="1">
    <location>
        <begin position="433"/>
        <end position="451"/>
    </location>
</feature>
<dbReference type="Proteomes" id="UP000060043">
    <property type="component" value="Chromosome"/>
</dbReference>
<feature type="transmembrane region" description="Helical" evidence="1">
    <location>
        <begin position="89"/>
        <end position="113"/>
    </location>
</feature>
<feature type="transmembrane region" description="Helical" evidence="1">
    <location>
        <begin position="119"/>
        <end position="139"/>
    </location>
</feature>
<dbReference type="EMBL" id="CP013695">
    <property type="protein sequence ID" value="ALU31942.1"/>
    <property type="molecule type" value="Genomic_DNA"/>
</dbReference>
<gene>
    <name evidence="2" type="ORF">ATY89_04200</name>
    <name evidence="3" type="ORF">ATZ20_07225</name>
</gene>
<feature type="transmembrane region" description="Helical" evidence="1">
    <location>
        <begin position="288"/>
        <end position="309"/>
    </location>
</feature>
<dbReference type="RefSeq" id="WP_011277335.1">
    <property type="nucleotide sequence ID" value="NZ_BHWZ01000001.1"/>
</dbReference>
<keyword evidence="1" id="KW-0472">Membrane</keyword>
<feature type="transmembrane region" description="Helical" evidence="1">
    <location>
        <begin position="321"/>
        <end position="347"/>
    </location>
</feature>
<feature type="transmembrane region" description="Helical" evidence="1">
    <location>
        <begin position="219"/>
        <end position="242"/>
    </location>
</feature>
<dbReference type="OMA" id="EATLTWV"/>
<evidence type="ECO:0000256" key="1">
    <source>
        <dbReference type="SAM" id="Phobius"/>
    </source>
</evidence>
<reference evidence="4 5" key="1">
    <citation type="submission" date="2015-12" db="EMBL/GenBank/DDBJ databases">
        <title>A stable core within a dynamic pangenome in Sulfolobus acidocaldarius.</title>
        <authorList>
            <person name="Anderson R."/>
            <person name="Kouris A."/>
            <person name="Seward C."/>
            <person name="Campbell K."/>
            <person name="Whitaker R."/>
        </authorList>
    </citation>
    <scope>NUCLEOTIDE SEQUENCE [LARGE SCALE GENOMIC DNA]</scope>
    <source>
        <strain evidence="2 5">GG12-C01-09</strain>
        <strain evidence="3 4">NG05B_CO5_07</strain>
    </source>
</reference>
<dbReference type="EMBL" id="CP013694">
    <property type="protein sequence ID" value="ALU29215.1"/>
    <property type="molecule type" value="Genomic_DNA"/>
</dbReference>
<name>A0A0U3H2S9_9CREN</name>
<evidence type="ECO:0000313" key="3">
    <source>
        <dbReference type="EMBL" id="ALU31942.1"/>
    </source>
</evidence>
<organism evidence="2 5">
    <name type="scientific">Sulfolobus acidocaldarius</name>
    <dbReference type="NCBI Taxonomy" id="2285"/>
    <lineage>
        <taxon>Archaea</taxon>
        <taxon>Thermoproteota</taxon>
        <taxon>Thermoprotei</taxon>
        <taxon>Sulfolobales</taxon>
        <taxon>Sulfolobaceae</taxon>
        <taxon>Sulfolobus</taxon>
    </lineage>
</organism>